<dbReference type="EMBL" id="BGPR01000694">
    <property type="protein sequence ID" value="GBM31929.1"/>
    <property type="molecule type" value="Genomic_DNA"/>
</dbReference>
<dbReference type="AlphaFoldDB" id="A0A4Y2EUE6"/>
<name>A0A4Y2EUE6_ARAVE</name>
<keyword evidence="1" id="KW-0812">Transmembrane</keyword>
<reference evidence="2 3" key="1">
    <citation type="journal article" date="2019" name="Sci. Rep.">
        <title>Orb-weaving spider Araneus ventricosus genome elucidates the spidroin gene catalogue.</title>
        <authorList>
            <person name="Kono N."/>
            <person name="Nakamura H."/>
            <person name="Ohtoshi R."/>
            <person name="Moran D.A.P."/>
            <person name="Shinohara A."/>
            <person name="Yoshida Y."/>
            <person name="Fujiwara M."/>
            <person name="Mori M."/>
            <person name="Tomita M."/>
            <person name="Arakawa K."/>
        </authorList>
    </citation>
    <scope>NUCLEOTIDE SEQUENCE [LARGE SCALE GENOMIC DNA]</scope>
</reference>
<proteinExistence type="predicted"/>
<comment type="caution">
    <text evidence="2">The sequence shown here is derived from an EMBL/GenBank/DDBJ whole genome shotgun (WGS) entry which is preliminary data.</text>
</comment>
<keyword evidence="1" id="KW-0472">Membrane</keyword>
<keyword evidence="3" id="KW-1185">Reference proteome</keyword>
<feature type="transmembrane region" description="Helical" evidence="1">
    <location>
        <begin position="80"/>
        <end position="98"/>
    </location>
</feature>
<keyword evidence="1" id="KW-1133">Transmembrane helix</keyword>
<dbReference type="Proteomes" id="UP000499080">
    <property type="component" value="Unassembled WGS sequence"/>
</dbReference>
<accession>A0A4Y2EUE6</accession>
<sequence length="105" mass="12191">MVGIKKIKASVDCAPNMDSDMSTRATTNLNRKKLEHSSLHHSIPFVPRLVFPIHSSRKLRHFIHGGSKVCFEARFKVAKIYPLPLLFLYAGYFQFHFYPRRKVSM</sequence>
<protein>
    <submittedName>
        <fullName evidence="2">Uncharacterized protein</fullName>
    </submittedName>
</protein>
<organism evidence="2 3">
    <name type="scientific">Araneus ventricosus</name>
    <name type="common">Orbweaver spider</name>
    <name type="synonym">Epeira ventricosa</name>
    <dbReference type="NCBI Taxonomy" id="182803"/>
    <lineage>
        <taxon>Eukaryota</taxon>
        <taxon>Metazoa</taxon>
        <taxon>Ecdysozoa</taxon>
        <taxon>Arthropoda</taxon>
        <taxon>Chelicerata</taxon>
        <taxon>Arachnida</taxon>
        <taxon>Araneae</taxon>
        <taxon>Araneomorphae</taxon>
        <taxon>Entelegynae</taxon>
        <taxon>Araneoidea</taxon>
        <taxon>Araneidae</taxon>
        <taxon>Araneus</taxon>
    </lineage>
</organism>
<evidence type="ECO:0000313" key="2">
    <source>
        <dbReference type="EMBL" id="GBM31929.1"/>
    </source>
</evidence>
<evidence type="ECO:0000256" key="1">
    <source>
        <dbReference type="SAM" id="Phobius"/>
    </source>
</evidence>
<evidence type="ECO:0000313" key="3">
    <source>
        <dbReference type="Proteomes" id="UP000499080"/>
    </source>
</evidence>
<gene>
    <name evidence="2" type="ORF">AVEN_74233_1</name>
</gene>